<organism evidence="2 3">
    <name type="scientific">Helianthus annuus</name>
    <name type="common">Common sunflower</name>
    <dbReference type="NCBI Taxonomy" id="4232"/>
    <lineage>
        <taxon>Eukaryota</taxon>
        <taxon>Viridiplantae</taxon>
        <taxon>Streptophyta</taxon>
        <taxon>Embryophyta</taxon>
        <taxon>Tracheophyta</taxon>
        <taxon>Spermatophyta</taxon>
        <taxon>Magnoliopsida</taxon>
        <taxon>eudicotyledons</taxon>
        <taxon>Gunneridae</taxon>
        <taxon>Pentapetalae</taxon>
        <taxon>asterids</taxon>
        <taxon>campanulids</taxon>
        <taxon>Asterales</taxon>
        <taxon>Asteraceae</taxon>
        <taxon>Asteroideae</taxon>
        <taxon>Heliantheae alliance</taxon>
        <taxon>Heliantheae</taxon>
        <taxon>Helianthus</taxon>
    </lineage>
</organism>
<name>A0A9K3HN73_HELAN</name>
<dbReference type="Proteomes" id="UP000215914">
    <property type="component" value="Unassembled WGS sequence"/>
</dbReference>
<feature type="compositionally biased region" description="Polar residues" evidence="1">
    <location>
        <begin position="91"/>
        <end position="101"/>
    </location>
</feature>
<evidence type="ECO:0000313" key="3">
    <source>
        <dbReference type="Proteomes" id="UP000215914"/>
    </source>
</evidence>
<reference evidence="2" key="2">
    <citation type="submission" date="2020-06" db="EMBL/GenBank/DDBJ databases">
        <title>Helianthus annuus Genome sequencing and assembly Release 2.</title>
        <authorList>
            <person name="Gouzy J."/>
            <person name="Langlade N."/>
            <person name="Munos S."/>
        </authorList>
    </citation>
    <scope>NUCLEOTIDE SEQUENCE</scope>
    <source>
        <tissue evidence="2">Leaves</tissue>
    </source>
</reference>
<dbReference type="AlphaFoldDB" id="A0A9K3HN73"/>
<feature type="region of interest" description="Disordered" evidence="1">
    <location>
        <begin position="61"/>
        <end position="101"/>
    </location>
</feature>
<protein>
    <submittedName>
        <fullName evidence="2">Uncharacterized protein</fullName>
    </submittedName>
</protein>
<keyword evidence="3" id="KW-1185">Reference proteome</keyword>
<sequence>MHEHDLPVLSTFLRVSWRWDVCVPFTQLPLGLSWMAEADARGVSLVVEGVVNKEMGAVLGGEAPNVDGQNVEAVPGDGTHSLEGASPKGSEGSQNSPQVEDISSGNEYLEIRLSRKCKPDLVVGTSEAIPKVQNICSRLRNASNKKSQPASQTMSEALPVATKVSLSKHLKVLRPISSLVLGPLPALKEENKHLEDRLKTSQTIAAKLQCRVVSAERGLLDKEHAGDLLKENERAWNEEQTKLMREREQLVEDVNHYKAAASVCGSDVETLYVELGIVQDDNQKLAAERHWLLSKGFGCFLVAFTQSLDFTGSLGRTYQV</sequence>
<evidence type="ECO:0000313" key="2">
    <source>
        <dbReference type="EMBL" id="KAF5781277.1"/>
    </source>
</evidence>
<gene>
    <name evidence="2" type="ORF">HanXRQr2_Chr11g0481601</name>
</gene>
<evidence type="ECO:0000256" key="1">
    <source>
        <dbReference type="SAM" id="MobiDB-lite"/>
    </source>
</evidence>
<accession>A0A9K3HN73</accession>
<proteinExistence type="predicted"/>
<comment type="caution">
    <text evidence="2">The sequence shown here is derived from an EMBL/GenBank/DDBJ whole genome shotgun (WGS) entry which is preliminary data.</text>
</comment>
<dbReference type="EMBL" id="MNCJ02000326">
    <property type="protein sequence ID" value="KAF5781277.1"/>
    <property type="molecule type" value="Genomic_DNA"/>
</dbReference>
<reference evidence="2" key="1">
    <citation type="journal article" date="2017" name="Nature">
        <title>The sunflower genome provides insights into oil metabolism, flowering and Asterid evolution.</title>
        <authorList>
            <person name="Badouin H."/>
            <person name="Gouzy J."/>
            <person name="Grassa C.J."/>
            <person name="Murat F."/>
            <person name="Staton S.E."/>
            <person name="Cottret L."/>
            <person name="Lelandais-Briere C."/>
            <person name="Owens G.L."/>
            <person name="Carrere S."/>
            <person name="Mayjonade B."/>
            <person name="Legrand L."/>
            <person name="Gill N."/>
            <person name="Kane N.C."/>
            <person name="Bowers J.E."/>
            <person name="Hubner S."/>
            <person name="Bellec A."/>
            <person name="Berard A."/>
            <person name="Berges H."/>
            <person name="Blanchet N."/>
            <person name="Boniface M.C."/>
            <person name="Brunel D."/>
            <person name="Catrice O."/>
            <person name="Chaidir N."/>
            <person name="Claudel C."/>
            <person name="Donnadieu C."/>
            <person name="Faraut T."/>
            <person name="Fievet G."/>
            <person name="Helmstetter N."/>
            <person name="King M."/>
            <person name="Knapp S.J."/>
            <person name="Lai Z."/>
            <person name="Le Paslier M.C."/>
            <person name="Lippi Y."/>
            <person name="Lorenzon L."/>
            <person name="Mandel J.R."/>
            <person name="Marage G."/>
            <person name="Marchand G."/>
            <person name="Marquand E."/>
            <person name="Bret-Mestries E."/>
            <person name="Morien E."/>
            <person name="Nambeesan S."/>
            <person name="Nguyen T."/>
            <person name="Pegot-Espagnet P."/>
            <person name="Pouilly N."/>
            <person name="Raftis F."/>
            <person name="Sallet E."/>
            <person name="Schiex T."/>
            <person name="Thomas J."/>
            <person name="Vandecasteele C."/>
            <person name="Vares D."/>
            <person name="Vear F."/>
            <person name="Vautrin S."/>
            <person name="Crespi M."/>
            <person name="Mangin B."/>
            <person name="Burke J.M."/>
            <person name="Salse J."/>
            <person name="Munos S."/>
            <person name="Vincourt P."/>
            <person name="Rieseberg L.H."/>
            <person name="Langlade N.B."/>
        </authorList>
    </citation>
    <scope>NUCLEOTIDE SEQUENCE</scope>
    <source>
        <tissue evidence="2">Leaves</tissue>
    </source>
</reference>
<dbReference type="Gramene" id="mRNA:HanXRQr2_Chr11g0481601">
    <property type="protein sequence ID" value="mRNA:HanXRQr2_Chr11g0481601"/>
    <property type="gene ID" value="HanXRQr2_Chr11g0481601"/>
</dbReference>